<dbReference type="PANTHER" id="PTHR43133">
    <property type="entry name" value="RNA POLYMERASE ECF-TYPE SIGMA FACTO"/>
    <property type="match status" value="1"/>
</dbReference>
<dbReference type="InterPro" id="IPR013249">
    <property type="entry name" value="RNA_pol_sigma70_r4_t2"/>
</dbReference>
<dbReference type="AlphaFoldDB" id="A0A645EU46"/>
<keyword evidence="5" id="KW-0804">Transcription</keyword>
<keyword evidence="4" id="KW-0238">DNA-binding</keyword>
<accession>A0A645EU46</accession>
<dbReference type="Gene3D" id="1.10.10.10">
    <property type="entry name" value="Winged helix-like DNA-binding domain superfamily/Winged helix DNA-binding domain"/>
    <property type="match status" value="1"/>
</dbReference>
<feature type="domain" description="RNA polymerase sigma-70 region 2" evidence="6">
    <location>
        <begin position="22"/>
        <end position="90"/>
    </location>
</feature>
<evidence type="ECO:0000256" key="5">
    <source>
        <dbReference type="ARBA" id="ARBA00023163"/>
    </source>
</evidence>
<reference evidence="8" key="1">
    <citation type="submission" date="2019-08" db="EMBL/GenBank/DDBJ databases">
        <authorList>
            <person name="Kucharzyk K."/>
            <person name="Murdoch R.W."/>
            <person name="Higgins S."/>
            <person name="Loffler F."/>
        </authorList>
    </citation>
    <scope>NUCLEOTIDE SEQUENCE</scope>
</reference>
<protein>
    <submittedName>
        <fullName evidence="8">Uncharacterized protein</fullName>
    </submittedName>
</protein>
<keyword evidence="2" id="KW-0805">Transcription regulation</keyword>
<evidence type="ECO:0000256" key="2">
    <source>
        <dbReference type="ARBA" id="ARBA00023015"/>
    </source>
</evidence>
<dbReference type="GO" id="GO:0016987">
    <property type="term" value="F:sigma factor activity"/>
    <property type="evidence" value="ECO:0007669"/>
    <property type="project" value="UniProtKB-KW"/>
</dbReference>
<evidence type="ECO:0000256" key="1">
    <source>
        <dbReference type="ARBA" id="ARBA00010641"/>
    </source>
</evidence>
<dbReference type="InterPro" id="IPR036388">
    <property type="entry name" value="WH-like_DNA-bd_sf"/>
</dbReference>
<proteinExistence type="inferred from homology"/>
<dbReference type="Pfam" id="PF08281">
    <property type="entry name" value="Sigma70_r4_2"/>
    <property type="match status" value="1"/>
</dbReference>
<keyword evidence="3" id="KW-0731">Sigma factor</keyword>
<feature type="domain" description="RNA polymerase sigma factor 70 region 4 type 2" evidence="7">
    <location>
        <begin position="120"/>
        <end position="172"/>
    </location>
</feature>
<evidence type="ECO:0000256" key="3">
    <source>
        <dbReference type="ARBA" id="ARBA00023082"/>
    </source>
</evidence>
<dbReference type="Pfam" id="PF04542">
    <property type="entry name" value="Sigma70_r2"/>
    <property type="match status" value="1"/>
</dbReference>
<dbReference type="SUPFAM" id="SSF88946">
    <property type="entry name" value="Sigma2 domain of RNA polymerase sigma factors"/>
    <property type="match status" value="1"/>
</dbReference>
<comment type="similarity">
    <text evidence="1">Belongs to the sigma-70 factor family. ECF subfamily.</text>
</comment>
<dbReference type="InterPro" id="IPR014284">
    <property type="entry name" value="RNA_pol_sigma-70_dom"/>
</dbReference>
<dbReference type="EMBL" id="VSSQ01051459">
    <property type="protein sequence ID" value="MPN05555.1"/>
    <property type="molecule type" value="Genomic_DNA"/>
</dbReference>
<gene>
    <name evidence="8" type="ORF">SDC9_152806</name>
</gene>
<dbReference type="InterPro" id="IPR007627">
    <property type="entry name" value="RNA_pol_sigma70_r2"/>
</dbReference>
<evidence type="ECO:0000259" key="7">
    <source>
        <dbReference type="Pfam" id="PF08281"/>
    </source>
</evidence>
<evidence type="ECO:0000259" key="6">
    <source>
        <dbReference type="Pfam" id="PF04542"/>
    </source>
</evidence>
<dbReference type="GO" id="GO:0006352">
    <property type="term" value="P:DNA-templated transcription initiation"/>
    <property type="evidence" value="ECO:0007669"/>
    <property type="project" value="InterPro"/>
</dbReference>
<dbReference type="Gene3D" id="1.10.1740.10">
    <property type="match status" value="1"/>
</dbReference>
<dbReference type="GO" id="GO:0003677">
    <property type="term" value="F:DNA binding"/>
    <property type="evidence" value="ECO:0007669"/>
    <property type="project" value="UniProtKB-KW"/>
</dbReference>
<dbReference type="InterPro" id="IPR039425">
    <property type="entry name" value="RNA_pol_sigma-70-like"/>
</dbReference>
<comment type="caution">
    <text evidence="8">The sequence shown here is derived from an EMBL/GenBank/DDBJ whole genome shotgun (WGS) entry which is preliminary data.</text>
</comment>
<name>A0A645EU46_9ZZZZ</name>
<dbReference type="InterPro" id="IPR013325">
    <property type="entry name" value="RNA_pol_sigma_r2"/>
</dbReference>
<dbReference type="SUPFAM" id="SSF88659">
    <property type="entry name" value="Sigma3 and sigma4 domains of RNA polymerase sigma factors"/>
    <property type="match status" value="1"/>
</dbReference>
<evidence type="ECO:0000313" key="8">
    <source>
        <dbReference type="EMBL" id="MPN05555.1"/>
    </source>
</evidence>
<dbReference type="InterPro" id="IPR013324">
    <property type="entry name" value="RNA_pol_sigma_r3/r4-like"/>
</dbReference>
<dbReference type="PANTHER" id="PTHR43133:SF8">
    <property type="entry name" value="RNA POLYMERASE SIGMA FACTOR HI_1459-RELATED"/>
    <property type="match status" value="1"/>
</dbReference>
<dbReference type="NCBIfam" id="TIGR02937">
    <property type="entry name" value="sigma70-ECF"/>
    <property type="match status" value="1"/>
</dbReference>
<sequence length="181" mass="20408">MTEKQLLKRLQAGDERALDAAIQDYSRLLWSIARSVLHNVAAAEDMEECVADAFIQLWKNSGSISESRGSVKTYLCVAVKSRAIDRYRKAVQKSTVALDEQLAEIGTGIFDQTLDAVLQRELLAAIQALGEPDREIVLRRFYYRQKPKDIAVALDLSAKQVENRIFRTKQKLREQLEGGLA</sequence>
<evidence type="ECO:0000256" key="4">
    <source>
        <dbReference type="ARBA" id="ARBA00023125"/>
    </source>
</evidence>
<organism evidence="8">
    <name type="scientific">bioreactor metagenome</name>
    <dbReference type="NCBI Taxonomy" id="1076179"/>
    <lineage>
        <taxon>unclassified sequences</taxon>
        <taxon>metagenomes</taxon>
        <taxon>ecological metagenomes</taxon>
    </lineage>
</organism>